<accession>A0A0N1ITN3</accession>
<evidence type="ECO:0000313" key="1">
    <source>
        <dbReference type="EMBL" id="KOX75128.1"/>
    </source>
</evidence>
<sequence length="54" mass="6313">MGDSLGVELPKIELPRFDGKMEEWLSFKDRFISMIDNKVTLSDIEKLHYLRSAL</sequence>
<dbReference type="Proteomes" id="UP000053105">
    <property type="component" value="Unassembled WGS sequence"/>
</dbReference>
<organism evidence="1 2">
    <name type="scientific">Melipona quadrifasciata</name>
    <dbReference type="NCBI Taxonomy" id="166423"/>
    <lineage>
        <taxon>Eukaryota</taxon>
        <taxon>Metazoa</taxon>
        <taxon>Ecdysozoa</taxon>
        <taxon>Arthropoda</taxon>
        <taxon>Hexapoda</taxon>
        <taxon>Insecta</taxon>
        <taxon>Pterygota</taxon>
        <taxon>Neoptera</taxon>
        <taxon>Endopterygota</taxon>
        <taxon>Hymenoptera</taxon>
        <taxon>Apocrita</taxon>
        <taxon>Aculeata</taxon>
        <taxon>Apoidea</taxon>
        <taxon>Anthophila</taxon>
        <taxon>Apidae</taxon>
        <taxon>Melipona</taxon>
    </lineage>
</organism>
<dbReference type="Pfam" id="PF03564">
    <property type="entry name" value="DUF1759"/>
    <property type="match status" value="1"/>
</dbReference>
<dbReference type="InterPro" id="IPR005312">
    <property type="entry name" value="DUF1759"/>
</dbReference>
<evidence type="ECO:0000313" key="2">
    <source>
        <dbReference type="Proteomes" id="UP000053105"/>
    </source>
</evidence>
<gene>
    <name evidence="1" type="ORF">WN51_14550</name>
</gene>
<reference evidence="1 2" key="1">
    <citation type="submission" date="2015-07" db="EMBL/GenBank/DDBJ databases">
        <title>The genome of Melipona quadrifasciata.</title>
        <authorList>
            <person name="Pan H."/>
            <person name="Kapheim K."/>
        </authorList>
    </citation>
    <scope>NUCLEOTIDE SEQUENCE [LARGE SCALE GENOMIC DNA]</scope>
    <source>
        <strain evidence="1">0111107301</strain>
        <tissue evidence="1">Whole body</tissue>
    </source>
</reference>
<dbReference type="STRING" id="166423.A0A0N1ITN3"/>
<dbReference type="AlphaFoldDB" id="A0A0N1ITN3"/>
<proteinExistence type="predicted"/>
<keyword evidence="2" id="KW-1185">Reference proteome</keyword>
<protein>
    <submittedName>
        <fullName evidence="1">Uncharacterized protein</fullName>
    </submittedName>
</protein>
<name>A0A0N1ITN3_9HYME</name>
<dbReference type="OrthoDB" id="7617087at2759"/>
<dbReference type="EMBL" id="KQ435773">
    <property type="protein sequence ID" value="KOX75128.1"/>
    <property type="molecule type" value="Genomic_DNA"/>
</dbReference>